<proteinExistence type="predicted"/>
<sequence length="385" mass="43936">MKRPPLPVFSLLLMSLVALTLTSRSYLCRHFDAPGRDSAQLPTAFNPVLLSLASNYTSDAKFGAEIEQLLQGNFSRLARIRTLSMWRGIASRRDFYSSPGGSTGLATSIDDPRIYGYWMDFRRNLRDWSMRRRFDDEIMFDLVELVKHPLNLQDGSGRGRKYGSCAVVGNSGILLEREHGKLIDGHEVVVRLNNARIGGYERSVGSRTSISFVNSNILHLCTRRERCYCHPYGVSVPIVMYICQPAHLLDYTACNSAHSSPLLITDPRFDMLCARIVKYYSLKRFMEEPGRNLSEWDQVHDEPEFHYSSGMQAVMLAVGICDRVSLFGFGKSGTSKHHYHTNQKSELSLHDYSAEYDLYHDLVERPHAIPFISDKFRFPPIAMYR</sequence>
<dbReference type="Proteomes" id="UP001057402">
    <property type="component" value="Chromosome 2"/>
</dbReference>
<comment type="caution">
    <text evidence="1">The sequence shown here is derived from an EMBL/GenBank/DDBJ whole genome shotgun (WGS) entry which is preliminary data.</text>
</comment>
<keyword evidence="2" id="KW-1185">Reference proteome</keyword>
<dbReference type="EMBL" id="CM042881">
    <property type="protein sequence ID" value="KAI4385436.1"/>
    <property type="molecule type" value="Genomic_DNA"/>
</dbReference>
<reference evidence="2" key="1">
    <citation type="journal article" date="2023" name="Front. Plant Sci.">
        <title>Chromosomal-level genome assembly of Melastoma candidum provides insights into trichome evolution.</title>
        <authorList>
            <person name="Zhong Y."/>
            <person name="Wu W."/>
            <person name="Sun C."/>
            <person name="Zou P."/>
            <person name="Liu Y."/>
            <person name="Dai S."/>
            <person name="Zhou R."/>
        </authorList>
    </citation>
    <scope>NUCLEOTIDE SEQUENCE [LARGE SCALE GENOMIC DNA]</scope>
</reference>
<gene>
    <name evidence="1" type="ORF">MLD38_003463</name>
</gene>
<evidence type="ECO:0000313" key="2">
    <source>
        <dbReference type="Proteomes" id="UP001057402"/>
    </source>
</evidence>
<accession>A0ACB9S4M1</accession>
<organism evidence="1 2">
    <name type="scientific">Melastoma candidum</name>
    <dbReference type="NCBI Taxonomy" id="119954"/>
    <lineage>
        <taxon>Eukaryota</taxon>
        <taxon>Viridiplantae</taxon>
        <taxon>Streptophyta</taxon>
        <taxon>Embryophyta</taxon>
        <taxon>Tracheophyta</taxon>
        <taxon>Spermatophyta</taxon>
        <taxon>Magnoliopsida</taxon>
        <taxon>eudicotyledons</taxon>
        <taxon>Gunneridae</taxon>
        <taxon>Pentapetalae</taxon>
        <taxon>rosids</taxon>
        <taxon>malvids</taxon>
        <taxon>Myrtales</taxon>
        <taxon>Melastomataceae</taxon>
        <taxon>Melastomatoideae</taxon>
        <taxon>Melastomateae</taxon>
        <taxon>Melastoma</taxon>
    </lineage>
</organism>
<protein>
    <submittedName>
        <fullName evidence="1">Uncharacterized protein</fullName>
    </submittedName>
</protein>
<name>A0ACB9S4M1_9MYRT</name>
<evidence type="ECO:0000313" key="1">
    <source>
        <dbReference type="EMBL" id="KAI4385436.1"/>
    </source>
</evidence>